<evidence type="ECO:0000256" key="2">
    <source>
        <dbReference type="SAM" id="Phobius"/>
    </source>
</evidence>
<evidence type="ECO:0000256" key="1">
    <source>
        <dbReference type="SAM" id="MobiDB-lite"/>
    </source>
</evidence>
<proteinExistence type="predicted"/>
<feature type="transmembrane region" description="Helical" evidence="2">
    <location>
        <begin position="227"/>
        <end position="252"/>
    </location>
</feature>
<keyword evidence="2" id="KW-0472">Membrane</keyword>
<dbReference type="AlphaFoldDB" id="X6MWN9"/>
<protein>
    <submittedName>
        <fullName evidence="3">Uncharacterized protein</fullName>
    </submittedName>
</protein>
<feature type="non-terminal residue" evidence="3">
    <location>
        <position position="259"/>
    </location>
</feature>
<name>X6MWN9_RETFI</name>
<keyword evidence="2" id="KW-0812">Transmembrane</keyword>
<feature type="compositionally biased region" description="Polar residues" evidence="1">
    <location>
        <begin position="96"/>
        <end position="115"/>
    </location>
</feature>
<evidence type="ECO:0000313" key="3">
    <source>
        <dbReference type="EMBL" id="ETO17505.1"/>
    </source>
</evidence>
<accession>X6MWN9</accession>
<evidence type="ECO:0000313" key="4">
    <source>
        <dbReference type="Proteomes" id="UP000023152"/>
    </source>
</evidence>
<keyword evidence="2" id="KW-1133">Transmembrane helix</keyword>
<comment type="caution">
    <text evidence="3">The sequence shown here is derived from an EMBL/GenBank/DDBJ whole genome shotgun (WGS) entry which is preliminary data.</text>
</comment>
<feature type="region of interest" description="Disordered" evidence="1">
    <location>
        <begin position="57"/>
        <end position="168"/>
    </location>
</feature>
<feature type="compositionally biased region" description="Basic and acidic residues" evidence="1">
    <location>
        <begin position="125"/>
        <end position="148"/>
    </location>
</feature>
<keyword evidence="4" id="KW-1185">Reference proteome</keyword>
<feature type="compositionally biased region" description="Acidic residues" evidence="1">
    <location>
        <begin position="70"/>
        <end position="91"/>
    </location>
</feature>
<feature type="non-terminal residue" evidence="3">
    <location>
        <position position="1"/>
    </location>
</feature>
<dbReference type="Proteomes" id="UP000023152">
    <property type="component" value="Unassembled WGS sequence"/>
</dbReference>
<sequence length="259" mass="30307">NNNNNNNENTLVQTQTVLKNSQSHDEIFPQIGVIKLPKAVTVNEDGEIQIEIEIEMEDPRQKRRLQKEKEEEEEEEGEEEEEEEEEEEDYEEQRQGQESPLKQRQTIQSLETPLSISMKVPLQSPKDDDLPFSLNRDHTNHELSEIRNKTRRATSRSSDSHKVPSFATEMGTPHLSAVPLTGVERRPVSHSDDWDPEDTHGNKYGYHSVMSHSENGAKKNIFLRPSFFFFFMFYVYIHNVHVCMYVCVYRIIFIEAQRK</sequence>
<gene>
    <name evidence="3" type="ORF">RFI_19817</name>
</gene>
<reference evidence="3 4" key="1">
    <citation type="journal article" date="2013" name="Curr. Biol.">
        <title>The Genome of the Foraminiferan Reticulomyxa filosa.</title>
        <authorList>
            <person name="Glockner G."/>
            <person name="Hulsmann N."/>
            <person name="Schleicher M."/>
            <person name="Noegel A.A."/>
            <person name="Eichinger L."/>
            <person name="Gallinger C."/>
            <person name="Pawlowski J."/>
            <person name="Sierra R."/>
            <person name="Euteneuer U."/>
            <person name="Pillet L."/>
            <person name="Moustafa A."/>
            <person name="Platzer M."/>
            <person name="Groth M."/>
            <person name="Szafranski K."/>
            <person name="Schliwa M."/>
        </authorList>
    </citation>
    <scope>NUCLEOTIDE SEQUENCE [LARGE SCALE GENOMIC DNA]</scope>
</reference>
<dbReference type="EMBL" id="ASPP01016495">
    <property type="protein sequence ID" value="ETO17505.1"/>
    <property type="molecule type" value="Genomic_DNA"/>
</dbReference>
<organism evidence="3 4">
    <name type="scientific">Reticulomyxa filosa</name>
    <dbReference type="NCBI Taxonomy" id="46433"/>
    <lineage>
        <taxon>Eukaryota</taxon>
        <taxon>Sar</taxon>
        <taxon>Rhizaria</taxon>
        <taxon>Retaria</taxon>
        <taxon>Foraminifera</taxon>
        <taxon>Monothalamids</taxon>
        <taxon>Reticulomyxidae</taxon>
        <taxon>Reticulomyxa</taxon>
    </lineage>
</organism>